<name>A0ABM0LYU3_SACKO</name>
<feature type="region of interest" description="Disordered" evidence="2">
    <location>
        <begin position="467"/>
        <end position="542"/>
    </location>
</feature>
<evidence type="ECO:0000313" key="3">
    <source>
        <dbReference type="Proteomes" id="UP000694865"/>
    </source>
</evidence>
<gene>
    <name evidence="4" type="primary">LOC102806690</name>
</gene>
<reference evidence="4" key="1">
    <citation type="submission" date="2025-08" db="UniProtKB">
        <authorList>
            <consortium name="RefSeq"/>
        </authorList>
    </citation>
    <scope>IDENTIFICATION</scope>
    <source>
        <tissue evidence="4">Testes</tissue>
    </source>
</reference>
<feature type="compositionally biased region" description="Polar residues" evidence="2">
    <location>
        <begin position="340"/>
        <end position="360"/>
    </location>
</feature>
<feature type="region of interest" description="Disordered" evidence="2">
    <location>
        <begin position="116"/>
        <end position="179"/>
    </location>
</feature>
<accession>A0ABM0LYU3</accession>
<protein>
    <submittedName>
        <fullName evidence="4">Uncharacterized protein LOC102806690 isoform X1</fullName>
    </submittedName>
</protein>
<keyword evidence="1" id="KW-0175">Coiled coil</keyword>
<dbReference type="RefSeq" id="XP_006812934.1">
    <property type="nucleotide sequence ID" value="XM_006812871.1"/>
</dbReference>
<feature type="coiled-coil region" evidence="1">
    <location>
        <begin position="193"/>
        <end position="227"/>
    </location>
</feature>
<organism evidence="3 4">
    <name type="scientific">Saccoglossus kowalevskii</name>
    <name type="common">Acorn worm</name>
    <dbReference type="NCBI Taxonomy" id="10224"/>
    <lineage>
        <taxon>Eukaryota</taxon>
        <taxon>Metazoa</taxon>
        <taxon>Hemichordata</taxon>
        <taxon>Enteropneusta</taxon>
        <taxon>Harrimaniidae</taxon>
        <taxon>Saccoglossus</taxon>
    </lineage>
</organism>
<evidence type="ECO:0000256" key="2">
    <source>
        <dbReference type="SAM" id="MobiDB-lite"/>
    </source>
</evidence>
<keyword evidence="3" id="KW-1185">Reference proteome</keyword>
<evidence type="ECO:0000313" key="4">
    <source>
        <dbReference type="RefSeq" id="XP_006812934.1"/>
    </source>
</evidence>
<feature type="region of interest" description="Disordered" evidence="2">
    <location>
        <begin position="305"/>
        <end position="360"/>
    </location>
</feature>
<sequence>MPIVKGRFSIMPTDPLALAKQSANVDPTVKSVVSDLVSRTAVAIEEQVEYGAKLKTSKSAPENIQKGRFQITVVENVHEQSTVVEPENEISPVKNEDNSVYVPSCESLKVDKELISSTDTSPCHSPGSSSEVPANVNVKSTTGLSLPPVHLENAPFTDKKPPLPQPQNQQKPRPDSAPIVSQDSEFLHLDPNDEGLQCLLKRHRKEKEELENKHKNEIEEYVKSREKDASGAVRRYSLQVNASGVNCNRTSTAANQAVPVARNTSPQLFTEKATTSNLPAPLPVNANDISNDIPANAAGSRILSQKTLQRQGESNVTQTRIETGVKDGSGLHSHSELSLNTSNGGEQNVQQGASGTVSKTPLFTDDLHKLVDNLTRPKLPNNSSEKLSLNQLKQNKLKQEWETNMKGVNNDSGAQTKQGIPKTVKTFNTNQAQTSYIQQQQGGGVIASGSQLQLSTQQQTHKLQPLAKGNHQNASTAAEATAQAAEVLPPPPSLPSAKATGGNNVPANVLHQHVVQDRTVPQVNGQPTSVANQPKSTVGSEG</sequence>
<feature type="compositionally biased region" description="Low complexity" evidence="2">
    <location>
        <begin position="474"/>
        <end position="486"/>
    </location>
</feature>
<evidence type="ECO:0000256" key="1">
    <source>
        <dbReference type="SAM" id="Coils"/>
    </source>
</evidence>
<feature type="compositionally biased region" description="Polar residues" evidence="2">
    <location>
        <begin position="116"/>
        <end position="144"/>
    </location>
</feature>
<dbReference type="GeneID" id="102806690"/>
<dbReference type="Proteomes" id="UP000694865">
    <property type="component" value="Unplaced"/>
</dbReference>
<proteinExistence type="predicted"/>
<feature type="compositionally biased region" description="Polar residues" evidence="2">
    <location>
        <begin position="305"/>
        <end position="321"/>
    </location>
</feature>
<feature type="compositionally biased region" description="Polar residues" evidence="2">
    <location>
        <begin position="519"/>
        <end position="542"/>
    </location>
</feature>
<feature type="compositionally biased region" description="Low complexity" evidence="2">
    <location>
        <begin position="328"/>
        <end position="339"/>
    </location>
</feature>